<evidence type="ECO:0000313" key="3">
    <source>
        <dbReference type="Proteomes" id="UP000600365"/>
    </source>
</evidence>
<feature type="region of interest" description="Disordered" evidence="1">
    <location>
        <begin position="90"/>
        <end position="137"/>
    </location>
</feature>
<feature type="region of interest" description="Disordered" evidence="1">
    <location>
        <begin position="48"/>
        <end position="68"/>
    </location>
</feature>
<dbReference type="EMBL" id="BMMM01000015">
    <property type="protein sequence ID" value="GGN82481.1"/>
    <property type="molecule type" value="Genomic_DNA"/>
</dbReference>
<evidence type="ECO:0000313" key="2">
    <source>
        <dbReference type="EMBL" id="GGN82481.1"/>
    </source>
</evidence>
<evidence type="ECO:0000256" key="1">
    <source>
        <dbReference type="SAM" id="MobiDB-lite"/>
    </source>
</evidence>
<protein>
    <submittedName>
        <fullName evidence="2">Uncharacterized protein</fullName>
    </submittedName>
</protein>
<name>A0A918D825_9ACTN</name>
<accession>A0A918D825</accession>
<feature type="compositionally biased region" description="Basic and acidic residues" evidence="1">
    <location>
        <begin position="90"/>
        <end position="101"/>
    </location>
</feature>
<gene>
    <name evidence="2" type="ORF">GCM10011579_070160</name>
</gene>
<dbReference type="AlphaFoldDB" id="A0A918D825"/>
<organism evidence="2 3">
    <name type="scientific">Streptomyces albiflavescens</name>
    <dbReference type="NCBI Taxonomy" id="1623582"/>
    <lineage>
        <taxon>Bacteria</taxon>
        <taxon>Bacillati</taxon>
        <taxon>Actinomycetota</taxon>
        <taxon>Actinomycetes</taxon>
        <taxon>Kitasatosporales</taxon>
        <taxon>Streptomycetaceae</taxon>
        <taxon>Streptomyces</taxon>
    </lineage>
</organism>
<dbReference type="Proteomes" id="UP000600365">
    <property type="component" value="Unassembled WGS sequence"/>
</dbReference>
<reference evidence="2 3" key="1">
    <citation type="journal article" date="2014" name="Int. J. Syst. Evol. Microbiol.">
        <title>Complete genome sequence of Corynebacterium casei LMG S-19264T (=DSM 44701T), isolated from a smear-ripened cheese.</title>
        <authorList>
            <consortium name="US DOE Joint Genome Institute (JGI-PGF)"/>
            <person name="Walter F."/>
            <person name="Albersmeier A."/>
            <person name="Kalinowski J."/>
            <person name="Ruckert C."/>
        </authorList>
    </citation>
    <scope>NUCLEOTIDE SEQUENCE [LARGE SCALE GENOMIC DNA]</scope>
    <source>
        <strain evidence="2 3">CGMCC 4.7111</strain>
    </source>
</reference>
<keyword evidence="3" id="KW-1185">Reference proteome</keyword>
<sequence>MVRPNSPLSAVRPNSPLSAVRSCSALTSYGAVIPRKVVGRGRTQRCFSTRTPAPRRRTGVETGHDPGCAGEEVHARAQHLPRAHPFLAEQETHVDPGRAEDLQLGERPARRVRHADPVQQDAAPTQSQQRALLACGR</sequence>
<proteinExistence type="predicted"/>
<comment type="caution">
    <text evidence="2">The sequence shown here is derived from an EMBL/GenBank/DDBJ whole genome shotgun (WGS) entry which is preliminary data.</text>
</comment>